<dbReference type="InterPro" id="IPR004360">
    <property type="entry name" value="Glyas_Fos-R_dOase_dom"/>
</dbReference>
<dbReference type="AlphaFoldDB" id="A0A917W969"/>
<evidence type="ECO:0000313" key="2">
    <source>
        <dbReference type="EMBL" id="GGL79979.1"/>
    </source>
</evidence>
<dbReference type="InterPro" id="IPR052164">
    <property type="entry name" value="Anthracycline_SecMetBiosynth"/>
</dbReference>
<proteinExistence type="predicted"/>
<dbReference type="InterPro" id="IPR029068">
    <property type="entry name" value="Glyas_Bleomycin-R_OHBP_Dase"/>
</dbReference>
<dbReference type="PANTHER" id="PTHR33993">
    <property type="entry name" value="GLYOXALASE-RELATED"/>
    <property type="match status" value="1"/>
</dbReference>
<dbReference type="Pfam" id="PF00903">
    <property type="entry name" value="Glyoxalase"/>
    <property type="match status" value="1"/>
</dbReference>
<keyword evidence="3" id="KW-1185">Reference proteome</keyword>
<dbReference type="SUPFAM" id="SSF54593">
    <property type="entry name" value="Glyoxalase/Bleomycin resistance protein/Dihydroxybiphenyl dioxygenase"/>
    <property type="match status" value="1"/>
</dbReference>
<dbReference type="CDD" id="cd07247">
    <property type="entry name" value="SgaA_N_like"/>
    <property type="match status" value="1"/>
</dbReference>
<name>A0A917W969_9ACTN</name>
<dbReference type="PROSITE" id="PS51819">
    <property type="entry name" value="VOC"/>
    <property type="match status" value="1"/>
</dbReference>
<reference evidence="2" key="2">
    <citation type="submission" date="2020-09" db="EMBL/GenBank/DDBJ databases">
        <authorList>
            <person name="Sun Q."/>
            <person name="Zhou Y."/>
        </authorList>
    </citation>
    <scope>NUCLEOTIDE SEQUENCE</scope>
    <source>
        <strain evidence="2">CGMCC 4.7306</strain>
    </source>
</reference>
<feature type="domain" description="VOC" evidence="1">
    <location>
        <begin position="7"/>
        <end position="118"/>
    </location>
</feature>
<evidence type="ECO:0000259" key="1">
    <source>
        <dbReference type="PROSITE" id="PS51819"/>
    </source>
</evidence>
<dbReference type="InterPro" id="IPR037523">
    <property type="entry name" value="VOC_core"/>
</dbReference>
<dbReference type="PANTHER" id="PTHR33993:SF1">
    <property type="entry name" value="GLYOXALASE FAMILY PROTEIN"/>
    <property type="match status" value="1"/>
</dbReference>
<dbReference type="Proteomes" id="UP000613840">
    <property type="component" value="Unassembled WGS sequence"/>
</dbReference>
<comment type="caution">
    <text evidence="2">The sequence shown here is derived from an EMBL/GenBank/DDBJ whole genome shotgun (WGS) entry which is preliminary data.</text>
</comment>
<organism evidence="2 3">
    <name type="scientific">Microlunatus endophyticus</name>
    <dbReference type="NCBI Taxonomy" id="1716077"/>
    <lineage>
        <taxon>Bacteria</taxon>
        <taxon>Bacillati</taxon>
        <taxon>Actinomycetota</taxon>
        <taxon>Actinomycetes</taxon>
        <taxon>Propionibacteriales</taxon>
        <taxon>Propionibacteriaceae</taxon>
        <taxon>Microlunatus</taxon>
    </lineage>
</organism>
<gene>
    <name evidence="2" type="primary">mmcA</name>
    <name evidence="2" type="ORF">GCM10011575_42810</name>
</gene>
<dbReference type="RefSeq" id="WP_188897672.1">
    <property type="nucleotide sequence ID" value="NZ_BMMZ01000015.1"/>
</dbReference>
<evidence type="ECO:0000313" key="3">
    <source>
        <dbReference type="Proteomes" id="UP000613840"/>
    </source>
</evidence>
<sequence length="119" mass="12451">MTNTHHAISYVEFGATDLPATRAFYQAVFGWEFNDYGGAYAGIKTPSGDGEVGGFNPTSAPGDTGSPLVLLFSEDLDATLVSVQDAGGAIAAGPYEFPGGRRFEFTDPSGNRLGVYSES</sequence>
<protein>
    <submittedName>
        <fullName evidence="2">Glyoxalase</fullName>
    </submittedName>
</protein>
<dbReference type="EMBL" id="BMMZ01000015">
    <property type="protein sequence ID" value="GGL79979.1"/>
    <property type="molecule type" value="Genomic_DNA"/>
</dbReference>
<dbReference type="Gene3D" id="3.10.180.10">
    <property type="entry name" value="2,3-Dihydroxybiphenyl 1,2-Dioxygenase, domain 1"/>
    <property type="match status" value="1"/>
</dbReference>
<accession>A0A917W969</accession>
<reference evidence="2" key="1">
    <citation type="journal article" date="2014" name="Int. J. Syst. Evol. Microbiol.">
        <title>Complete genome sequence of Corynebacterium casei LMG S-19264T (=DSM 44701T), isolated from a smear-ripened cheese.</title>
        <authorList>
            <consortium name="US DOE Joint Genome Institute (JGI-PGF)"/>
            <person name="Walter F."/>
            <person name="Albersmeier A."/>
            <person name="Kalinowski J."/>
            <person name="Ruckert C."/>
        </authorList>
    </citation>
    <scope>NUCLEOTIDE SEQUENCE</scope>
    <source>
        <strain evidence="2">CGMCC 4.7306</strain>
    </source>
</reference>